<dbReference type="PROSITE" id="PS50935">
    <property type="entry name" value="SSB"/>
    <property type="match status" value="1"/>
</dbReference>
<sequence>MNETTVTIHGNLVADPERRSGRTGDFTTFRVAVNERWYDKKTQAYVDGPSSFYNVRAFRTLGEHVHKSLHSGAAVIVTGFQRINRWQTSSGEPRETIEIDAHNVGPDLKWGIATFQRVRTHAEEASGWGDQRSDRPQSDSSDVWSQGAPGEQAAAVRQAAPGWQTGVSVSSGPAPDFATDEASALQQSVDGTGDFADSGTTAQDDQARVEQQAS</sequence>
<comment type="caution">
    <text evidence="5">The sequence shown here is derived from an EMBL/GenBank/DDBJ whole genome shotgun (WGS) entry which is preliminary data.</text>
</comment>
<keyword evidence="6" id="KW-1185">Reference proteome</keyword>
<proteinExistence type="predicted"/>
<dbReference type="CDD" id="cd04496">
    <property type="entry name" value="SSB_OBF"/>
    <property type="match status" value="1"/>
</dbReference>
<reference evidence="5 6" key="1">
    <citation type="submission" date="2020-05" db="EMBL/GenBank/DDBJ databases">
        <title>Flexivirga sp. ID2601S isolated from air conditioner.</title>
        <authorList>
            <person name="Kim D.H."/>
        </authorList>
    </citation>
    <scope>NUCLEOTIDE SEQUENCE [LARGE SCALE GENOMIC DNA]</scope>
    <source>
        <strain evidence="5 6">ID2601S</strain>
    </source>
</reference>
<evidence type="ECO:0000256" key="2">
    <source>
        <dbReference type="PROSITE-ProRule" id="PRU00252"/>
    </source>
</evidence>
<dbReference type="EMBL" id="JABENB010000001">
    <property type="protein sequence ID" value="NNG39431.1"/>
    <property type="molecule type" value="Genomic_DNA"/>
</dbReference>
<dbReference type="Gene3D" id="2.40.50.140">
    <property type="entry name" value="Nucleic acid-binding proteins"/>
    <property type="match status" value="1"/>
</dbReference>
<dbReference type="SUPFAM" id="SSF50249">
    <property type="entry name" value="Nucleic acid-binding proteins"/>
    <property type="match status" value="1"/>
</dbReference>
<dbReference type="InterPro" id="IPR011344">
    <property type="entry name" value="ssDNA-bd"/>
</dbReference>
<protein>
    <recommendedName>
        <fullName evidence="3">Single-stranded DNA-binding protein</fullName>
    </recommendedName>
</protein>
<evidence type="ECO:0000256" key="3">
    <source>
        <dbReference type="RuleBase" id="RU000524"/>
    </source>
</evidence>
<evidence type="ECO:0000256" key="4">
    <source>
        <dbReference type="SAM" id="MobiDB-lite"/>
    </source>
</evidence>
<dbReference type="AlphaFoldDB" id="A0A849AJC7"/>
<dbReference type="Proteomes" id="UP000557772">
    <property type="component" value="Unassembled WGS sequence"/>
</dbReference>
<dbReference type="RefSeq" id="WP_171154177.1">
    <property type="nucleotide sequence ID" value="NZ_JABENB010000001.1"/>
</dbReference>
<evidence type="ECO:0000256" key="1">
    <source>
        <dbReference type="ARBA" id="ARBA00023125"/>
    </source>
</evidence>
<keyword evidence="1 2" id="KW-0238">DNA-binding</keyword>
<dbReference type="GO" id="GO:0003697">
    <property type="term" value="F:single-stranded DNA binding"/>
    <property type="evidence" value="ECO:0007669"/>
    <property type="project" value="InterPro"/>
</dbReference>
<gene>
    <name evidence="5" type="ORF">HJ588_09115</name>
</gene>
<dbReference type="InterPro" id="IPR000424">
    <property type="entry name" value="Primosome_PriB/ssb"/>
</dbReference>
<dbReference type="Pfam" id="PF00436">
    <property type="entry name" value="SSB"/>
    <property type="match status" value="1"/>
</dbReference>
<dbReference type="InterPro" id="IPR012340">
    <property type="entry name" value="NA-bd_OB-fold"/>
</dbReference>
<dbReference type="NCBIfam" id="TIGR00621">
    <property type="entry name" value="ssb"/>
    <property type="match status" value="1"/>
</dbReference>
<evidence type="ECO:0000313" key="5">
    <source>
        <dbReference type="EMBL" id="NNG39431.1"/>
    </source>
</evidence>
<accession>A0A849AJC7</accession>
<name>A0A849AJC7_9MICO</name>
<evidence type="ECO:0000313" key="6">
    <source>
        <dbReference type="Proteomes" id="UP000557772"/>
    </source>
</evidence>
<feature type="region of interest" description="Disordered" evidence="4">
    <location>
        <begin position="121"/>
        <end position="214"/>
    </location>
</feature>
<organism evidence="5 6">
    <name type="scientific">Flexivirga aerilata</name>
    <dbReference type="NCBI Taxonomy" id="1656889"/>
    <lineage>
        <taxon>Bacteria</taxon>
        <taxon>Bacillati</taxon>
        <taxon>Actinomycetota</taxon>
        <taxon>Actinomycetes</taxon>
        <taxon>Micrococcales</taxon>
        <taxon>Dermacoccaceae</taxon>
        <taxon>Flexivirga</taxon>
    </lineage>
</organism>
<dbReference type="GO" id="GO:0006260">
    <property type="term" value="P:DNA replication"/>
    <property type="evidence" value="ECO:0007669"/>
    <property type="project" value="InterPro"/>
</dbReference>
<feature type="compositionally biased region" description="Polar residues" evidence="4">
    <location>
        <begin position="198"/>
        <end position="214"/>
    </location>
</feature>